<accession>A0A371HKP4</accession>
<evidence type="ECO:0000313" key="2">
    <source>
        <dbReference type="EMBL" id="RDY03366.1"/>
    </source>
</evidence>
<comment type="caution">
    <text evidence="2">The sequence shown here is derived from an EMBL/GenBank/DDBJ whole genome shotgun (WGS) entry which is preliminary data.</text>
</comment>
<dbReference type="OrthoDB" id="1459910at2759"/>
<evidence type="ECO:0000256" key="1">
    <source>
        <dbReference type="SAM" id="MobiDB-lite"/>
    </source>
</evidence>
<sequence>MKHPTEDHSLFGIDLIDELVEQYFQLDSSSEDILNFAEDIELIDCLRSLTKEADYDEVWEVHNLSDSEDDNINLADLSQKAKLIKLLDQVCKYENQECANKAKVQVVETKKPITAQPDPKESKDNSSSPPPPMELKPFPSHLKYAYLDAEQQLPIIIASVLRQHKKAIGWKLSHLPRINPSICMHRILMEEESKPIRQQ</sequence>
<keyword evidence="3" id="KW-1185">Reference proteome</keyword>
<evidence type="ECO:0000313" key="3">
    <source>
        <dbReference type="Proteomes" id="UP000257109"/>
    </source>
</evidence>
<dbReference type="AlphaFoldDB" id="A0A371HKP4"/>
<reference evidence="2" key="1">
    <citation type="submission" date="2018-05" db="EMBL/GenBank/DDBJ databases">
        <title>Draft genome of Mucuna pruriens seed.</title>
        <authorList>
            <person name="Nnadi N.E."/>
            <person name="Vos R."/>
            <person name="Hasami M.H."/>
            <person name="Devisetty U.K."/>
            <person name="Aguiy J.C."/>
        </authorList>
    </citation>
    <scope>NUCLEOTIDE SEQUENCE [LARGE SCALE GENOMIC DNA]</scope>
    <source>
        <strain evidence="2">JCA_2017</strain>
    </source>
</reference>
<name>A0A371HKP4_MUCPR</name>
<feature type="non-terminal residue" evidence="2">
    <location>
        <position position="1"/>
    </location>
</feature>
<protein>
    <submittedName>
        <fullName evidence="2">Uncharacterized protein</fullName>
    </submittedName>
</protein>
<proteinExistence type="predicted"/>
<gene>
    <name evidence="2" type="ORF">CR513_13061</name>
</gene>
<feature type="region of interest" description="Disordered" evidence="1">
    <location>
        <begin position="109"/>
        <end position="135"/>
    </location>
</feature>
<dbReference type="Proteomes" id="UP000257109">
    <property type="component" value="Unassembled WGS sequence"/>
</dbReference>
<organism evidence="2 3">
    <name type="scientific">Mucuna pruriens</name>
    <name type="common">Velvet bean</name>
    <name type="synonym">Dolichos pruriens</name>
    <dbReference type="NCBI Taxonomy" id="157652"/>
    <lineage>
        <taxon>Eukaryota</taxon>
        <taxon>Viridiplantae</taxon>
        <taxon>Streptophyta</taxon>
        <taxon>Embryophyta</taxon>
        <taxon>Tracheophyta</taxon>
        <taxon>Spermatophyta</taxon>
        <taxon>Magnoliopsida</taxon>
        <taxon>eudicotyledons</taxon>
        <taxon>Gunneridae</taxon>
        <taxon>Pentapetalae</taxon>
        <taxon>rosids</taxon>
        <taxon>fabids</taxon>
        <taxon>Fabales</taxon>
        <taxon>Fabaceae</taxon>
        <taxon>Papilionoideae</taxon>
        <taxon>50 kb inversion clade</taxon>
        <taxon>NPAAA clade</taxon>
        <taxon>indigoferoid/millettioid clade</taxon>
        <taxon>Phaseoleae</taxon>
        <taxon>Mucuna</taxon>
    </lineage>
</organism>
<dbReference type="EMBL" id="QJKJ01002319">
    <property type="protein sequence ID" value="RDY03366.1"/>
    <property type="molecule type" value="Genomic_DNA"/>
</dbReference>